<feature type="transmembrane region" description="Helical" evidence="15">
    <location>
        <begin position="923"/>
        <end position="944"/>
    </location>
</feature>
<protein>
    <recommendedName>
        <fullName evidence="3">ABC-type xenobiotic transporter</fullName>
        <ecNumber evidence="3">7.6.2.2</ecNumber>
    </recommendedName>
</protein>
<evidence type="ECO:0000256" key="4">
    <source>
        <dbReference type="ARBA" id="ARBA00022448"/>
    </source>
</evidence>
<dbReference type="SUPFAM" id="SSF52540">
    <property type="entry name" value="P-loop containing nucleoside triphosphate hydrolases"/>
    <property type="match status" value="2"/>
</dbReference>
<dbReference type="GO" id="GO:0008559">
    <property type="term" value="F:ABC-type xenobiotic transporter activity"/>
    <property type="evidence" value="ECO:0007669"/>
    <property type="project" value="UniProtKB-EC"/>
</dbReference>
<dbReference type="Pfam" id="PF00005">
    <property type="entry name" value="ABC_tran"/>
    <property type="match status" value="2"/>
</dbReference>
<feature type="transmembrane region" description="Helical" evidence="15">
    <location>
        <begin position="357"/>
        <end position="379"/>
    </location>
</feature>
<reference evidence="18" key="1">
    <citation type="submission" date="2020-03" db="EMBL/GenBank/DDBJ databases">
        <title>Relaxed selection underlies rapid genomic changes in the transitions from sociality to social parasitism in ants.</title>
        <authorList>
            <person name="Bi X."/>
        </authorList>
    </citation>
    <scope>NUCLEOTIDE SEQUENCE</scope>
    <source>
        <strain evidence="18">BGI-DK2014a</strain>
        <tissue evidence="18">Whole body</tissue>
    </source>
</reference>
<dbReference type="FunFam" id="3.40.50.300:FF:000479">
    <property type="entry name" value="Multidrug resistance protein 1A"/>
    <property type="match status" value="1"/>
</dbReference>
<keyword evidence="12" id="KW-0325">Glycoprotein</keyword>
<dbReference type="GO" id="GO:0005743">
    <property type="term" value="C:mitochondrial inner membrane"/>
    <property type="evidence" value="ECO:0007669"/>
    <property type="project" value="TreeGrafter"/>
</dbReference>
<evidence type="ECO:0000259" key="16">
    <source>
        <dbReference type="PROSITE" id="PS50893"/>
    </source>
</evidence>
<evidence type="ECO:0000256" key="10">
    <source>
        <dbReference type="ARBA" id="ARBA00022989"/>
    </source>
</evidence>
<dbReference type="FunFam" id="1.20.1560.10:FF:000018">
    <property type="entry name" value="ATP-binding cassette subfamily B member 11"/>
    <property type="match status" value="1"/>
</dbReference>
<evidence type="ECO:0000256" key="13">
    <source>
        <dbReference type="ARBA" id="ARBA00034018"/>
    </source>
</evidence>
<keyword evidence="19" id="KW-1185">Reference proteome</keyword>
<dbReference type="PANTHER" id="PTHR43394">
    <property type="entry name" value="ATP-DEPENDENT PERMEASE MDL1, MITOCHONDRIAL"/>
    <property type="match status" value="1"/>
</dbReference>
<dbReference type="Pfam" id="PF00664">
    <property type="entry name" value="ABC_membrane"/>
    <property type="match status" value="2"/>
</dbReference>
<feature type="transmembrane region" description="Helical" evidence="15">
    <location>
        <begin position="176"/>
        <end position="203"/>
    </location>
</feature>
<evidence type="ECO:0000259" key="17">
    <source>
        <dbReference type="PROSITE" id="PS50929"/>
    </source>
</evidence>
<keyword evidence="8" id="KW-0067">ATP-binding</keyword>
<dbReference type="GO" id="GO:0016887">
    <property type="term" value="F:ATP hydrolysis activity"/>
    <property type="evidence" value="ECO:0007669"/>
    <property type="project" value="InterPro"/>
</dbReference>
<evidence type="ECO:0000256" key="1">
    <source>
        <dbReference type="ARBA" id="ARBA00004141"/>
    </source>
</evidence>
<evidence type="ECO:0000256" key="12">
    <source>
        <dbReference type="ARBA" id="ARBA00023180"/>
    </source>
</evidence>
<dbReference type="SMART" id="SM00382">
    <property type="entry name" value="AAA"/>
    <property type="match status" value="2"/>
</dbReference>
<dbReference type="CDD" id="cd18578">
    <property type="entry name" value="ABC_6TM_Pgp_ABCB1_D2_like"/>
    <property type="match status" value="1"/>
</dbReference>
<dbReference type="Gene3D" id="3.40.50.300">
    <property type="entry name" value="P-loop containing nucleotide triphosphate hydrolases"/>
    <property type="match status" value="2"/>
</dbReference>
<gene>
    <name evidence="18" type="primary">Mdr49</name>
    <name evidence="18" type="ORF">G6Z76_0010298</name>
</gene>
<evidence type="ECO:0000313" key="19">
    <source>
        <dbReference type="Proteomes" id="UP000669903"/>
    </source>
</evidence>
<feature type="domain" description="ABC transmembrane type-1" evidence="17">
    <location>
        <begin position="777"/>
        <end position="1064"/>
    </location>
</feature>
<dbReference type="InterPro" id="IPR017871">
    <property type="entry name" value="ABC_transporter-like_CS"/>
</dbReference>
<feature type="domain" description="ABC transporter" evidence="16">
    <location>
        <begin position="1101"/>
        <end position="1339"/>
    </location>
</feature>
<accession>A0A836FMC6</accession>
<dbReference type="EMBL" id="JAANIC010003468">
    <property type="protein sequence ID" value="KAG5339919.1"/>
    <property type="molecule type" value="Genomic_DNA"/>
</dbReference>
<dbReference type="CDD" id="cd18577">
    <property type="entry name" value="ABC_6TM_Pgp_ABCB1_D1_like"/>
    <property type="match status" value="1"/>
</dbReference>
<proteinExistence type="inferred from homology"/>
<dbReference type="GO" id="GO:0005524">
    <property type="term" value="F:ATP binding"/>
    <property type="evidence" value="ECO:0007669"/>
    <property type="project" value="UniProtKB-KW"/>
</dbReference>
<feature type="non-terminal residue" evidence="18">
    <location>
        <position position="1"/>
    </location>
</feature>
<comment type="similarity">
    <text evidence="2">Belongs to the ABC transporter superfamily. ABCB family. Multidrug resistance exporter (TC 3.A.1.201) subfamily.</text>
</comment>
<feature type="transmembrane region" description="Helical" evidence="15">
    <location>
        <begin position="280"/>
        <end position="297"/>
    </location>
</feature>
<dbReference type="EC" id="7.6.2.2" evidence="3"/>
<feature type="transmembrane region" description="Helical" evidence="15">
    <location>
        <begin position="817"/>
        <end position="846"/>
    </location>
</feature>
<evidence type="ECO:0000256" key="8">
    <source>
        <dbReference type="ARBA" id="ARBA00022840"/>
    </source>
</evidence>
<evidence type="ECO:0000256" key="9">
    <source>
        <dbReference type="ARBA" id="ARBA00022967"/>
    </source>
</evidence>
<evidence type="ECO:0000256" key="2">
    <source>
        <dbReference type="ARBA" id="ARBA00007577"/>
    </source>
</evidence>
<feature type="transmembrane region" description="Helical" evidence="15">
    <location>
        <begin position="102"/>
        <end position="126"/>
    </location>
</feature>
<dbReference type="SUPFAM" id="SSF90123">
    <property type="entry name" value="ABC transporter transmembrane region"/>
    <property type="match status" value="2"/>
</dbReference>
<evidence type="ECO:0000256" key="6">
    <source>
        <dbReference type="ARBA" id="ARBA00022737"/>
    </source>
</evidence>
<keyword evidence="9" id="KW-1278">Translocase</keyword>
<feature type="non-terminal residue" evidence="18">
    <location>
        <position position="1346"/>
    </location>
</feature>
<dbReference type="PROSITE" id="PS50929">
    <property type="entry name" value="ABC_TM1F"/>
    <property type="match status" value="2"/>
</dbReference>
<dbReference type="GO" id="GO:0097254">
    <property type="term" value="P:renal tubular secretion"/>
    <property type="evidence" value="ECO:0007669"/>
    <property type="project" value="UniProtKB-ARBA"/>
</dbReference>
<dbReference type="CDD" id="cd03249">
    <property type="entry name" value="ABC_MTABC3_MDL1_MDL2"/>
    <property type="match status" value="2"/>
</dbReference>
<dbReference type="PROSITE" id="PS50893">
    <property type="entry name" value="ABC_TRANSPORTER_2"/>
    <property type="match status" value="2"/>
</dbReference>
<dbReference type="PROSITE" id="PS00211">
    <property type="entry name" value="ABC_TRANSPORTER_1"/>
    <property type="match status" value="2"/>
</dbReference>
<dbReference type="FunFam" id="3.40.50.300:FF:000302">
    <property type="entry name" value="ATP-binding cassette subfamily B member 5"/>
    <property type="match status" value="1"/>
</dbReference>
<feature type="compositionally biased region" description="Basic and acidic residues" evidence="14">
    <location>
        <begin position="68"/>
        <end position="79"/>
    </location>
</feature>
<sequence length="1346" mass="148077">MTQRIYPLSTNPREGSPDIQMETLKENHSPYQGRILSRYTRQDKERDKHEAEYMLQENGKAMEFMSSETKEKEEEDKPASESSSLVPVPYYKLFRFATWGELTLILLGLILGSFTGLSIPIAIIQYGEFSNMLLDRTRANDTTTPTIILPLFGGGKILYANATDEERMDALYDDSVAFGVSCAALSAVMFVLSMLMVDVLNIAASRQISRIRKTFLKAVLRQDMSWYDTNTSTNFASRINEDLEKMKDGMGEKLSIITYLITSFVSSVIISFVYGWLLTLVMLSCAPIIIIATAFVAKVQSSLSAMELAAYGQAGSVAEEVLASIRTVVAFNGEKKEVQRYSEKLAPAEKSGIRRGMWSGIGGGVMWLIIYLSYALAFWYGVKLILDDRSNEDKEYTPAVLVIVFFGVLSGAQNMGLTSPHLEAFAMARGSAAAVFNVIDRVPSIDSLSTEGRRLDSVNGEIEFRNIAFRYPARKDVKVLQALNLKINRGETVALVGESGCGKSTCIQLIQRLYDPLDGQVLLDGIDVSTLNVQWLRSHIGVVGQEPVLFDTTIRENIRYGDDSITEEEMIKAAKEANAHDFICKLPEGYDSPVGERGSQMSGGQKQRIAIARALARNPAILLLDEATSALDVHSEAIVQRALDAAAKGRTTIIVSHRLSTITNVDRIVFIKDGVVVEEGTHDELMDLKNHYYGLHSAHADAATKDKVPKVKTIVSTTKMKIKPPLNQQFSTLSAHSHRLSLARSSNEEELDEQEKPYDASMMRIFGLNKPEWPLNLIGSLAAATVGASFPAFAILFGDIYGILNLPDAEEVMKETIFLSILFIVVGLITGVGTFLQMYMFGLAGVRMTTRIRKMAFSAMLKQDMGWYDEDKNSVGALCARLSSDAAAVQGATGTRIGSMLQAFSTLVIGISISMYYSWKMTLVAVVSIPLVLAAVFFEARVMGGQGMQEKKKMESATRVAVEAITNIRTVASLNKEEVFLKRYCVELEHVARAMRIRNRLRGLVFSCGQTMPMFSYAISLYYGGYLVAREGLSYEKVIKISEALIFGSWMLGQALAFAPNFNTAKISAGKIFKLLDRVPEITSPPGSEGKDLDWKADGLIQYSKINFNYPTRPEMPVLKGLDLIVKPGQMVALVGQSGCGKSTCIQLLQRLYDPISGILTLDRRDIASVSLATLRSQLGVVGQEPVLFDRTIAENIAYGDNNRQASMDEIIEAAKMSNIHSFVASLPLGYDTRLGSKGTQLSGGQKQRIAIARALLRNPRILLLDEATSALDTQSEQVVQAALDKAMQGRTCITIAHRLATIRNADVICVLDRGTVAEMGTHDDLMASGGLYAHLHALQQTSIQQ</sequence>
<keyword evidence="5 15" id="KW-0812">Transmembrane</keyword>
<evidence type="ECO:0000313" key="18">
    <source>
        <dbReference type="EMBL" id="KAG5339919.1"/>
    </source>
</evidence>
<dbReference type="Gene3D" id="1.20.1560.10">
    <property type="entry name" value="ABC transporter type 1, transmembrane domain"/>
    <property type="match status" value="1"/>
</dbReference>
<dbReference type="InterPro" id="IPR036640">
    <property type="entry name" value="ABC1_TM_sf"/>
</dbReference>
<dbReference type="Proteomes" id="UP000669903">
    <property type="component" value="Unassembled WGS sequence"/>
</dbReference>
<evidence type="ECO:0000256" key="7">
    <source>
        <dbReference type="ARBA" id="ARBA00022741"/>
    </source>
</evidence>
<keyword evidence="7" id="KW-0547">Nucleotide-binding</keyword>
<evidence type="ECO:0000256" key="14">
    <source>
        <dbReference type="SAM" id="MobiDB-lite"/>
    </source>
</evidence>
<dbReference type="FunFam" id="1.20.1560.10:FF:000009">
    <property type="entry name" value="ABC transporter B family member 1"/>
    <property type="match status" value="1"/>
</dbReference>
<organism evidence="18 19">
    <name type="scientific">Acromyrmex charruanus</name>
    <dbReference type="NCBI Taxonomy" id="2715315"/>
    <lineage>
        <taxon>Eukaryota</taxon>
        <taxon>Metazoa</taxon>
        <taxon>Ecdysozoa</taxon>
        <taxon>Arthropoda</taxon>
        <taxon>Hexapoda</taxon>
        <taxon>Insecta</taxon>
        <taxon>Pterygota</taxon>
        <taxon>Neoptera</taxon>
        <taxon>Endopterygota</taxon>
        <taxon>Hymenoptera</taxon>
        <taxon>Apocrita</taxon>
        <taxon>Aculeata</taxon>
        <taxon>Formicoidea</taxon>
        <taxon>Formicidae</taxon>
        <taxon>Myrmicinae</taxon>
        <taxon>Acromyrmex</taxon>
    </lineage>
</organism>
<feature type="transmembrane region" description="Helical" evidence="15">
    <location>
        <begin position="399"/>
        <end position="417"/>
    </location>
</feature>
<comment type="caution">
    <text evidence="18">The sequence shown here is derived from an EMBL/GenBank/DDBJ whole genome shotgun (WGS) entry which is preliminary data.</text>
</comment>
<evidence type="ECO:0000256" key="11">
    <source>
        <dbReference type="ARBA" id="ARBA00023136"/>
    </source>
</evidence>
<dbReference type="InterPro" id="IPR011527">
    <property type="entry name" value="ABC1_TM_dom"/>
</dbReference>
<name>A0A836FMC6_9HYME</name>
<feature type="region of interest" description="Disordered" evidence="14">
    <location>
        <begin position="56"/>
        <end position="83"/>
    </location>
</feature>
<evidence type="ECO:0000256" key="15">
    <source>
        <dbReference type="SAM" id="Phobius"/>
    </source>
</evidence>
<dbReference type="InterPro" id="IPR003593">
    <property type="entry name" value="AAA+_ATPase"/>
</dbReference>
<feature type="transmembrane region" description="Helical" evidence="15">
    <location>
        <begin position="773"/>
        <end position="797"/>
    </location>
</feature>
<keyword evidence="10 15" id="KW-1133">Transmembrane helix</keyword>
<comment type="subcellular location">
    <subcellularLocation>
        <location evidence="1">Membrane</location>
        <topology evidence="1">Multi-pass membrane protein</topology>
    </subcellularLocation>
</comment>
<feature type="transmembrane region" description="Helical" evidence="15">
    <location>
        <begin position="1003"/>
        <end position="1024"/>
    </location>
</feature>
<keyword evidence="11 15" id="KW-0472">Membrane</keyword>
<evidence type="ECO:0000256" key="5">
    <source>
        <dbReference type="ARBA" id="ARBA00022692"/>
    </source>
</evidence>
<keyword evidence="4" id="KW-0813">Transport</keyword>
<dbReference type="GO" id="GO:0017085">
    <property type="term" value="P:response to insecticide"/>
    <property type="evidence" value="ECO:0007669"/>
    <property type="project" value="UniProtKB-ARBA"/>
</dbReference>
<dbReference type="InterPro" id="IPR027417">
    <property type="entry name" value="P-loop_NTPase"/>
</dbReference>
<dbReference type="GO" id="GO:0015421">
    <property type="term" value="F:ABC-type oligopeptide transporter activity"/>
    <property type="evidence" value="ECO:0007669"/>
    <property type="project" value="TreeGrafter"/>
</dbReference>
<feature type="transmembrane region" description="Helical" evidence="15">
    <location>
        <begin position="900"/>
        <end position="917"/>
    </location>
</feature>
<evidence type="ECO:0000256" key="3">
    <source>
        <dbReference type="ARBA" id="ARBA00012191"/>
    </source>
</evidence>
<dbReference type="InterPro" id="IPR039421">
    <property type="entry name" value="Type_1_exporter"/>
</dbReference>
<comment type="catalytic activity">
    <reaction evidence="13">
        <text>ATP + H2O + xenobioticSide 1 = ADP + phosphate + xenobioticSide 2.</text>
        <dbReference type="EC" id="7.6.2.2"/>
    </reaction>
</comment>
<dbReference type="PANTHER" id="PTHR43394:SF27">
    <property type="entry name" value="ATP-DEPENDENT TRANSLOCASE ABCB1-LIKE"/>
    <property type="match status" value="1"/>
</dbReference>
<dbReference type="InterPro" id="IPR003439">
    <property type="entry name" value="ABC_transporter-like_ATP-bd"/>
</dbReference>
<feature type="transmembrane region" description="Helical" evidence="15">
    <location>
        <begin position="254"/>
        <end position="274"/>
    </location>
</feature>
<feature type="domain" description="ABC transporter" evidence="16">
    <location>
        <begin position="462"/>
        <end position="698"/>
    </location>
</feature>
<keyword evidence="6" id="KW-0677">Repeat</keyword>
<feature type="domain" description="ABC transmembrane type-1" evidence="17">
    <location>
        <begin position="106"/>
        <end position="427"/>
    </location>
</feature>
<dbReference type="GO" id="GO:0090374">
    <property type="term" value="P:oligopeptide export from mitochondrion"/>
    <property type="evidence" value="ECO:0007669"/>
    <property type="project" value="TreeGrafter"/>
</dbReference>